<dbReference type="SUPFAM" id="SSF55785">
    <property type="entry name" value="PYP-like sensor domain (PAS domain)"/>
    <property type="match status" value="1"/>
</dbReference>
<dbReference type="InterPro" id="IPR004358">
    <property type="entry name" value="Sig_transdc_His_kin-like_C"/>
</dbReference>
<dbReference type="InterPro" id="IPR036890">
    <property type="entry name" value="HATPase_C_sf"/>
</dbReference>
<dbReference type="GO" id="GO:0005524">
    <property type="term" value="F:ATP binding"/>
    <property type="evidence" value="ECO:0007669"/>
    <property type="project" value="UniProtKB-KW"/>
</dbReference>
<dbReference type="EMBL" id="QLTR01000012">
    <property type="protein sequence ID" value="RAS63347.1"/>
    <property type="molecule type" value="Genomic_DNA"/>
</dbReference>
<dbReference type="SUPFAM" id="SSF103190">
    <property type="entry name" value="Sensory domain-like"/>
    <property type="match status" value="1"/>
</dbReference>
<sequence>MNMMEKMKTGASFRVKVFLLIFALMSLQMIFMGVNFHQSLLDTLEHQVGTRALIQAKEIASDPNLIQEVRIKNIPAIERIINRLTKISDASFIVIGDDDGTRLSHPIKENIGLPMQGGDNAAALERGESYISIRKGSLGYGVRGKSAIVDFDGEIIGVVSVGYLFNRFDQWLVFYAKPVSFELGAILLLTLIGAWFFSSHIKKKMNGMEPSEIALALYLQRSILQSVYEGIIAIDKTGKILAVNKSAIDLLGTDKEVSEIKNRSILEYLNHTQFFFQTPYEENIKDEIVSINGKTLIANRVAIFDRDLLIGWVISFRHKNDINSLTAELTQIKQYTDNLRVMRHEHANKLSTISGLIEIGEYEAALSLINNENTKKQQLIDFIRSRIKCKQVAGILLGKYARSQELGLQLQFDPTCQLYNLPDNIDDDELSAIIGNLIDNAFEATLKNPESDKVITLLITDAGKELVIEIGDNGCGIDPEIAGTIFNRGVTSKGDDKGHGIGLYLINRYVTNAGGVILVDNAEPKGTIFSIFIPKNGNR</sequence>
<evidence type="ECO:0000256" key="3">
    <source>
        <dbReference type="ARBA" id="ARBA00004651"/>
    </source>
</evidence>
<keyword evidence="5" id="KW-1003">Cell membrane</keyword>
<dbReference type="PROSITE" id="PS50112">
    <property type="entry name" value="PAS"/>
    <property type="match status" value="1"/>
</dbReference>
<evidence type="ECO:0000313" key="17">
    <source>
        <dbReference type="EMBL" id="RAS63347.1"/>
    </source>
</evidence>
<evidence type="ECO:0000256" key="5">
    <source>
        <dbReference type="ARBA" id="ARBA00022475"/>
    </source>
</evidence>
<comment type="caution">
    <text evidence="17">The sequence shown here is derived from an EMBL/GenBank/DDBJ whole genome shotgun (WGS) entry which is preliminary data.</text>
</comment>
<dbReference type="FunFam" id="3.30.450.20:FF:000018">
    <property type="entry name" value="Sensor histidine kinase DcuS"/>
    <property type="match status" value="1"/>
</dbReference>
<keyword evidence="7" id="KW-0808">Transferase</keyword>
<evidence type="ECO:0000256" key="8">
    <source>
        <dbReference type="ARBA" id="ARBA00022692"/>
    </source>
</evidence>
<dbReference type="PANTHER" id="PTHR43547">
    <property type="entry name" value="TWO-COMPONENT HISTIDINE KINASE"/>
    <property type="match status" value="1"/>
</dbReference>
<evidence type="ECO:0000256" key="2">
    <source>
        <dbReference type="ARBA" id="ARBA00004533"/>
    </source>
</evidence>
<keyword evidence="13" id="KW-0902">Two-component regulatory system</keyword>
<dbReference type="InterPro" id="IPR005467">
    <property type="entry name" value="His_kinase_dom"/>
</dbReference>
<dbReference type="InterPro" id="IPR033463">
    <property type="entry name" value="sCache_3"/>
</dbReference>
<dbReference type="Pfam" id="PF14689">
    <property type="entry name" value="SPOB_a"/>
    <property type="match status" value="1"/>
</dbReference>
<dbReference type="Gene3D" id="1.10.287.130">
    <property type="match status" value="1"/>
</dbReference>
<dbReference type="InterPro" id="IPR029151">
    <property type="entry name" value="Sensor-like_sf"/>
</dbReference>
<dbReference type="SMART" id="SM00387">
    <property type="entry name" value="HATPase_c"/>
    <property type="match status" value="1"/>
</dbReference>
<dbReference type="Pfam" id="PF17203">
    <property type="entry name" value="sCache_3_2"/>
    <property type="match status" value="1"/>
</dbReference>
<evidence type="ECO:0000256" key="11">
    <source>
        <dbReference type="ARBA" id="ARBA00022840"/>
    </source>
</evidence>
<dbReference type="CDD" id="cd00130">
    <property type="entry name" value="PAS"/>
    <property type="match status" value="1"/>
</dbReference>
<evidence type="ECO:0000256" key="14">
    <source>
        <dbReference type="ARBA" id="ARBA00023136"/>
    </source>
</evidence>
<dbReference type="InterPro" id="IPR013767">
    <property type="entry name" value="PAS_fold"/>
</dbReference>
<dbReference type="PANTHER" id="PTHR43547:SF10">
    <property type="entry name" value="SENSOR HISTIDINE KINASE DCUS"/>
    <property type="match status" value="1"/>
</dbReference>
<feature type="domain" description="Histidine kinase" evidence="15">
    <location>
        <begin position="341"/>
        <end position="537"/>
    </location>
</feature>
<dbReference type="AlphaFoldDB" id="A0A329EJE8"/>
<dbReference type="InterPro" id="IPR003594">
    <property type="entry name" value="HATPase_dom"/>
</dbReference>
<dbReference type="EC" id="2.7.13.3" evidence="4"/>
<comment type="catalytic activity">
    <reaction evidence="1">
        <text>ATP + protein L-histidine = ADP + protein N-phospho-L-histidine.</text>
        <dbReference type="EC" id="2.7.13.3"/>
    </reaction>
</comment>
<evidence type="ECO:0000259" key="16">
    <source>
        <dbReference type="PROSITE" id="PS50112"/>
    </source>
</evidence>
<dbReference type="SMART" id="SM00091">
    <property type="entry name" value="PAS"/>
    <property type="match status" value="1"/>
</dbReference>
<evidence type="ECO:0000256" key="4">
    <source>
        <dbReference type="ARBA" id="ARBA00012438"/>
    </source>
</evidence>
<keyword evidence="9" id="KW-0547">Nucleotide-binding</keyword>
<evidence type="ECO:0000256" key="10">
    <source>
        <dbReference type="ARBA" id="ARBA00022777"/>
    </source>
</evidence>
<dbReference type="RefSeq" id="WP_146027676.1">
    <property type="nucleotide sequence ID" value="NZ_QLTR01000012.1"/>
</dbReference>
<comment type="subcellular location">
    <subcellularLocation>
        <location evidence="2">Cell inner membrane</location>
    </subcellularLocation>
    <subcellularLocation>
        <location evidence="3">Cell membrane</location>
        <topology evidence="3">Multi-pass membrane protein</topology>
    </subcellularLocation>
</comment>
<keyword evidence="11" id="KW-0067">ATP-binding</keyword>
<evidence type="ECO:0000256" key="7">
    <source>
        <dbReference type="ARBA" id="ARBA00022679"/>
    </source>
</evidence>
<evidence type="ECO:0000256" key="12">
    <source>
        <dbReference type="ARBA" id="ARBA00022989"/>
    </source>
</evidence>
<evidence type="ECO:0000259" key="15">
    <source>
        <dbReference type="PROSITE" id="PS50109"/>
    </source>
</evidence>
<keyword evidence="6" id="KW-0597">Phosphoprotein</keyword>
<evidence type="ECO:0000256" key="9">
    <source>
        <dbReference type="ARBA" id="ARBA00022741"/>
    </source>
</evidence>
<evidence type="ECO:0000256" key="6">
    <source>
        <dbReference type="ARBA" id="ARBA00022553"/>
    </source>
</evidence>
<dbReference type="Proteomes" id="UP000248729">
    <property type="component" value="Unassembled WGS sequence"/>
</dbReference>
<dbReference type="GO" id="GO:0005886">
    <property type="term" value="C:plasma membrane"/>
    <property type="evidence" value="ECO:0007669"/>
    <property type="project" value="UniProtKB-SubCell"/>
</dbReference>
<gene>
    <name evidence="17" type="ORF">DET48_11229</name>
</gene>
<dbReference type="GO" id="GO:0006355">
    <property type="term" value="P:regulation of DNA-templated transcription"/>
    <property type="evidence" value="ECO:0007669"/>
    <property type="project" value="InterPro"/>
</dbReference>
<dbReference type="GO" id="GO:0000155">
    <property type="term" value="F:phosphorelay sensor kinase activity"/>
    <property type="evidence" value="ECO:0007669"/>
    <property type="project" value="TreeGrafter"/>
</dbReference>
<dbReference type="PROSITE" id="PS50109">
    <property type="entry name" value="HIS_KIN"/>
    <property type="match status" value="1"/>
</dbReference>
<name>A0A329EJE8_VIBDI</name>
<evidence type="ECO:0000256" key="1">
    <source>
        <dbReference type="ARBA" id="ARBA00000085"/>
    </source>
</evidence>
<dbReference type="PRINTS" id="PR00344">
    <property type="entry name" value="BCTRLSENSOR"/>
</dbReference>
<keyword evidence="8" id="KW-0812">Transmembrane</keyword>
<keyword evidence="14" id="KW-0472">Membrane</keyword>
<proteinExistence type="predicted"/>
<dbReference type="SUPFAM" id="SSF55874">
    <property type="entry name" value="ATPase domain of HSP90 chaperone/DNA topoisomerase II/histidine kinase"/>
    <property type="match status" value="1"/>
</dbReference>
<dbReference type="Pfam" id="PF02518">
    <property type="entry name" value="HATPase_c"/>
    <property type="match status" value="1"/>
</dbReference>
<keyword evidence="12" id="KW-1133">Transmembrane helix</keyword>
<dbReference type="CDD" id="cd16915">
    <property type="entry name" value="HATPase_DpiB-CitA-like"/>
    <property type="match status" value="1"/>
</dbReference>
<keyword evidence="10 17" id="KW-0418">Kinase</keyword>
<dbReference type="InterPro" id="IPR000014">
    <property type="entry name" value="PAS"/>
</dbReference>
<evidence type="ECO:0000256" key="13">
    <source>
        <dbReference type="ARBA" id="ARBA00023012"/>
    </source>
</evidence>
<accession>A0A329EJE8</accession>
<dbReference type="Gene3D" id="3.30.450.20">
    <property type="entry name" value="PAS domain"/>
    <property type="match status" value="2"/>
</dbReference>
<feature type="domain" description="PAS" evidence="16">
    <location>
        <begin position="221"/>
        <end position="256"/>
    </location>
</feature>
<evidence type="ECO:0000313" key="18">
    <source>
        <dbReference type="Proteomes" id="UP000248729"/>
    </source>
</evidence>
<dbReference type="InterPro" id="IPR039506">
    <property type="entry name" value="SPOB_a"/>
</dbReference>
<dbReference type="Pfam" id="PF00989">
    <property type="entry name" value="PAS"/>
    <property type="match status" value="1"/>
</dbReference>
<organism evidence="17 18">
    <name type="scientific">Vibrio diazotrophicus</name>
    <dbReference type="NCBI Taxonomy" id="685"/>
    <lineage>
        <taxon>Bacteria</taxon>
        <taxon>Pseudomonadati</taxon>
        <taxon>Pseudomonadota</taxon>
        <taxon>Gammaproteobacteria</taxon>
        <taxon>Vibrionales</taxon>
        <taxon>Vibrionaceae</taxon>
        <taxon>Vibrio</taxon>
    </lineage>
</organism>
<dbReference type="InterPro" id="IPR035965">
    <property type="entry name" value="PAS-like_dom_sf"/>
</dbReference>
<reference evidence="17 18" key="1">
    <citation type="submission" date="2018-06" db="EMBL/GenBank/DDBJ databases">
        <title>Freshwater and sediment microbial communities from various areas in North America, analyzing microbe dynamics in response to fracking.</title>
        <authorList>
            <person name="Lamendella R."/>
        </authorList>
    </citation>
    <scope>NUCLEOTIDE SEQUENCE [LARGE SCALE GENOMIC DNA]</scope>
    <source>
        <strain evidence="17 18">99A</strain>
    </source>
</reference>
<protein>
    <recommendedName>
        <fullName evidence="4">histidine kinase</fullName>
        <ecNumber evidence="4">2.7.13.3</ecNumber>
    </recommendedName>
</protein>
<dbReference type="Gene3D" id="3.30.565.10">
    <property type="entry name" value="Histidine kinase-like ATPase, C-terminal domain"/>
    <property type="match status" value="1"/>
</dbReference>